<comment type="similarity">
    <text evidence="2">Belongs to the class-V pyridoxal-phosphate-dependent aminotransferase family. Csd subfamily.</text>
</comment>
<dbReference type="InterPro" id="IPR015421">
    <property type="entry name" value="PyrdxlP-dep_Trfase_major"/>
</dbReference>
<comment type="catalytic activity">
    <reaction evidence="4">
        <text>(sulfur carrier)-H + L-cysteine = (sulfur carrier)-SH + L-alanine</text>
        <dbReference type="Rhea" id="RHEA:43892"/>
        <dbReference type="Rhea" id="RHEA-COMP:14737"/>
        <dbReference type="Rhea" id="RHEA-COMP:14739"/>
        <dbReference type="ChEBI" id="CHEBI:29917"/>
        <dbReference type="ChEBI" id="CHEBI:35235"/>
        <dbReference type="ChEBI" id="CHEBI:57972"/>
        <dbReference type="ChEBI" id="CHEBI:64428"/>
        <dbReference type="EC" id="2.8.1.7"/>
    </reaction>
</comment>
<feature type="non-terminal residue" evidence="6">
    <location>
        <position position="266"/>
    </location>
</feature>
<comment type="caution">
    <text evidence="6">The sequence shown here is derived from an EMBL/GenBank/DDBJ whole genome shotgun (WGS) entry which is preliminary data.</text>
</comment>
<evidence type="ECO:0000313" key="6">
    <source>
        <dbReference type="EMBL" id="GAH11407.1"/>
    </source>
</evidence>
<dbReference type="InterPro" id="IPR015422">
    <property type="entry name" value="PyrdxlP-dep_Trfase_small"/>
</dbReference>
<dbReference type="Pfam" id="PF00266">
    <property type="entry name" value="Aminotran_5"/>
    <property type="match status" value="1"/>
</dbReference>
<organism evidence="6">
    <name type="scientific">marine sediment metagenome</name>
    <dbReference type="NCBI Taxonomy" id="412755"/>
    <lineage>
        <taxon>unclassified sequences</taxon>
        <taxon>metagenomes</taxon>
        <taxon>ecological metagenomes</taxon>
    </lineage>
</organism>
<dbReference type="EMBL" id="BART01029845">
    <property type="protein sequence ID" value="GAH11407.1"/>
    <property type="molecule type" value="Genomic_DNA"/>
</dbReference>
<evidence type="ECO:0000259" key="5">
    <source>
        <dbReference type="Pfam" id="PF00266"/>
    </source>
</evidence>
<dbReference type="InterPro" id="IPR020578">
    <property type="entry name" value="Aminotrans_V_PyrdxlP_BS"/>
</dbReference>
<proteinExistence type="inferred from homology"/>
<evidence type="ECO:0000256" key="1">
    <source>
        <dbReference type="ARBA" id="ARBA00001933"/>
    </source>
</evidence>
<evidence type="ECO:0000256" key="4">
    <source>
        <dbReference type="ARBA" id="ARBA00050776"/>
    </source>
</evidence>
<comment type="cofactor">
    <cofactor evidence="1">
        <name>pyridoxal 5'-phosphate</name>
        <dbReference type="ChEBI" id="CHEBI:597326"/>
    </cofactor>
</comment>
<evidence type="ECO:0000256" key="2">
    <source>
        <dbReference type="ARBA" id="ARBA00010447"/>
    </source>
</evidence>
<protein>
    <recommendedName>
        <fullName evidence="5">Aminotransferase class V domain-containing protein</fullName>
    </recommendedName>
</protein>
<feature type="non-terminal residue" evidence="6">
    <location>
        <position position="1"/>
    </location>
</feature>
<feature type="domain" description="Aminotransferase class V" evidence="5">
    <location>
        <begin position="2"/>
        <end position="234"/>
    </location>
</feature>
<dbReference type="PANTHER" id="PTHR43586">
    <property type="entry name" value="CYSTEINE DESULFURASE"/>
    <property type="match status" value="1"/>
</dbReference>
<dbReference type="InterPro" id="IPR015424">
    <property type="entry name" value="PyrdxlP-dep_Trfase"/>
</dbReference>
<dbReference type="AlphaFoldDB" id="X1CUC2"/>
<dbReference type="PANTHER" id="PTHR43586:SF8">
    <property type="entry name" value="CYSTEINE DESULFURASE 1, CHLOROPLASTIC"/>
    <property type="match status" value="1"/>
</dbReference>
<reference evidence="6" key="1">
    <citation type="journal article" date="2014" name="Front. Microbiol.">
        <title>High frequency of phylogenetically diverse reductive dehalogenase-homologous genes in deep subseafloor sedimentary metagenomes.</title>
        <authorList>
            <person name="Kawai M."/>
            <person name="Futagami T."/>
            <person name="Toyoda A."/>
            <person name="Takaki Y."/>
            <person name="Nishi S."/>
            <person name="Hori S."/>
            <person name="Arai W."/>
            <person name="Tsubouchi T."/>
            <person name="Morono Y."/>
            <person name="Uchiyama I."/>
            <person name="Ito T."/>
            <person name="Fujiyama A."/>
            <person name="Inagaki F."/>
            <person name="Takami H."/>
        </authorList>
    </citation>
    <scope>NUCLEOTIDE SEQUENCE</scope>
    <source>
        <strain evidence="6">Expedition CK06-06</strain>
    </source>
</reference>
<sequence length="266" mass="29426">KNLITDKTRLISLTYVSNVLGTINPVKDVIKIAHTKDIPVLIDGAQAVQHIPIDVQDLDCDFFVFSGHKIYAETGIGVLYAKEKWLEAMPPYKYGGGMISKVSFKKTTFADIPFKFEAGTSNISAVISLGKAIEYVNNIGIEEIEKHECELMKYAFDQLSALSGVTIYGNAPKRCGIISFNLENIHHYDAVMILDKMGIAVRSGSHCAQPVMSHYGINGSIRASFAIYNSKEDIAVHTGVKFNHAINNLLRFMCSSRIVQIHQIIS</sequence>
<dbReference type="InterPro" id="IPR000192">
    <property type="entry name" value="Aminotrans_V_dom"/>
</dbReference>
<dbReference type="PROSITE" id="PS00595">
    <property type="entry name" value="AA_TRANSFER_CLASS_5"/>
    <property type="match status" value="1"/>
</dbReference>
<dbReference type="SUPFAM" id="SSF53383">
    <property type="entry name" value="PLP-dependent transferases"/>
    <property type="match status" value="1"/>
</dbReference>
<dbReference type="Gene3D" id="3.40.640.10">
    <property type="entry name" value="Type I PLP-dependent aspartate aminotransferase-like (Major domain)"/>
    <property type="match status" value="1"/>
</dbReference>
<dbReference type="GO" id="GO:0031071">
    <property type="term" value="F:cysteine desulfurase activity"/>
    <property type="evidence" value="ECO:0007669"/>
    <property type="project" value="UniProtKB-EC"/>
</dbReference>
<evidence type="ECO:0000256" key="3">
    <source>
        <dbReference type="ARBA" id="ARBA00022898"/>
    </source>
</evidence>
<accession>X1CUC2</accession>
<keyword evidence="3" id="KW-0663">Pyridoxal phosphate</keyword>
<dbReference type="Gene3D" id="3.90.1150.10">
    <property type="entry name" value="Aspartate Aminotransferase, domain 1"/>
    <property type="match status" value="1"/>
</dbReference>
<gene>
    <name evidence="6" type="ORF">S01H4_52271</name>
</gene>
<name>X1CUC2_9ZZZZ</name>